<dbReference type="PROSITE" id="PS50843">
    <property type="entry name" value="EXPANSIN_CBD"/>
    <property type="match status" value="1"/>
</dbReference>
<keyword evidence="5" id="KW-1185">Reference proteome</keyword>
<dbReference type="AlphaFoldDB" id="A0AAV1CJR9"/>
<dbReference type="Proteomes" id="UP001161247">
    <property type="component" value="Chromosome 2"/>
</dbReference>
<dbReference type="EMBL" id="OX459119">
    <property type="protein sequence ID" value="CAI9095611.1"/>
    <property type="molecule type" value="Genomic_DNA"/>
</dbReference>
<reference evidence="4" key="1">
    <citation type="submission" date="2023-03" db="EMBL/GenBank/DDBJ databases">
        <authorList>
            <person name="Julca I."/>
        </authorList>
    </citation>
    <scope>NUCLEOTIDE SEQUENCE</scope>
</reference>
<protein>
    <submittedName>
        <fullName evidence="4">OLC1v1031601C1</fullName>
    </submittedName>
</protein>
<comment type="similarity">
    <text evidence="1">Belongs to the expansin family.</text>
</comment>
<dbReference type="InterPro" id="IPR007112">
    <property type="entry name" value="Expansin/allergen_DPBB_dom"/>
</dbReference>
<dbReference type="Pfam" id="PF03330">
    <property type="entry name" value="DPBB_1"/>
    <property type="match status" value="1"/>
</dbReference>
<dbReference type="Gene3D" id="2.40.40.10">
    <property type="entry name" value="RlpA-like domain"/>
    <property type="match status" value="1"/>
</dbReference>
<organism evidence="4 5">
    <name type="scientific">Oldenlandia corymbosa var. corymbosa</name>
    <dbReference type="NCBI Taxonomy" id="529605"/>
    <lineage>
        <taxon>Eukaryota</taxon>
        <taxon>Viridiplantae</taxon>
        <taxon>Streptophyta</taxon>
        <taxon>Embryophyta</taxon>
        <taxon>Tracheophyta</taxon>
        <taxon>Spermatophyta</taxon>
        <taxon>Magnoliopsida</taxon>
        <taxon>eudicotyledons</taxon>
        <taxon>Gunneridae</taxon>
        <taxon>Pentapetalae</taxon>
        <taxon>asterids</taxon>
        <taxon>lamiids</taxon>
        <taxon>Gentianales</taxon>
        <taxon>Rubiaceae</taxon>
        <taxon>Rubioideae</taxon>
        <taxon>Spermacoceae</taxon>
        <taxon>Hedyotis-Oldenlandia complex</taxon>
        <taxon>Oldenlandia</taxon>
    </lineage>
</organism>
<dbReference type="SUPFAM" id="SSF50685">
    <property type="entry name" value="Barwin-like endoglucanases"/>
    <property type="match status" value="1"/>
</dbReference>
<dbReference type="PRINTS" id="PR01225">
    <property type="entry name" value="EXPANSNFAMLY"/>
</dbReference>
<dbReference type="GO" id="GO:0005576">
    <property type="term" value="C:extracellular region"/>
    <property type="evidence" value="ECO:0007669"/>
    <property type="project" value="InterPro"/>
</dbReference>
<accession>A0AAV1CJR9</accession>
<feature type="domain" description="Expansin-like CBD" evidence="3">
    <location>
        <begin position="163"/>
        <end position="249"/>
    </location>
</feature>
<dbReference type="InterPro" id="IPR036749">
    <property type="entry name" value="Expansin_CBD_sf"/>
</dbReference>
<dbReference type="InterPro" id="IPR007118">
    <property type="entry name" value="Expan_Lol_pI"/>
</dbReference>
<evidence type="ECO:0000256" key="1">
    <source>
        <dbReference type="RuleBase" id="RU003460"/>
    </source>
</evidence>
<evidence type="ECO:0000259" key="3">
    <source>
        <dbReference type="PROSITE" id="PS50843"/>
    </source>
</evidence>
<gene>
    <name evidence="4" type="ORF">OLC1_LOCUS6542</name>
</gene>
<dbReference type="InterPro" id="IPR036908">
    <property type="entry name" value="RlpA-like_sf"/>
</dbReference>
<feature type="domain" description="Expansin-like EG45" evidence="2">
    <location>
        <begin position="47"/>
        <end position="150"/>
    </location>
</feature>
<dbReference type="PANTHER" id="PTHR31692:SF2">
    <property type="entry name" value="EXPANSIN-LIKE B1"/>
    <property type="match status" value="1"/>
</dbReference>
<dbReference type="InterPro" id="IPR009009">
    <property type="entry name" value="RlpA-like_DPBB"/>
</dbReference>
<dbReference type="PROSITE" id="PS50842">
    <property type="entry name" value="EXPANSIN_EG45"/>
    <property type="match status" value="1"/>
</dbReference>
<name>A0AAV1CJR9_OLDCO</name>
<proteinExistence type="inferred from homology"/>
<dbReference type="InterPro" id="IPR007117">
    <property type="entry name" value="Expansin_CBD"/>
</dbReference>
<dbReference type="SUPFAM" id="SSF49590">
    <property type="entry name" value="PHL pollen allergen"/>
    <property type="match status" value="1"/>
</dbReference>
<dbReference type="Gene3D" id="2.60.40.760">
    <property type="entry name" value="Expansin, cellulose-binding-like domain"/>
    <property type="match status" value="1"/>
</dbReference>
<sequence length="253" mass="27826">MDSKKLLFQLTFLCSAIFAYFPTICYGDYYASRATYYGSPECKGNPTGACGYGEYGRTVNDGQVTGVSRLYRGGAGCGACYQVKCTVPGLCSDEGATVVVTDYGEGDRTDFILSTAAYAKLARPALADKLFAYGVVDVTFARIPCKYNYNLQFQVVGKSKNPGYLAIVPLYQPGAYEIVAVQVWQEDCKEWRPMRRVYGAVFDLENPPYGIAITLRYQARVYGYGDANSWVQLNAVIPSDWKVGVTYDTGIST</sequence>
<evidence type="ECO:0000313" key="5">
    <source>
        <dbReference type="Proteomes" id="UP001161247"/>
    </source>
</evidence>
<dbReference type="PANTHER" id="PTHR31692">
    <property type="entry name" value="EXPANSIN-B3"/>
    <property type="match status" value="1"/>
</dbReference>
<dbReference type="GO" id="GO:0009653">
    <property type="term" value="P:anatomical structure morphogenesis"/>
    <property type="evidence" value="ECO:0007669"/>
    <property type="project" value="UniProtKB-ARBA"/>
</dbReference>
<evidence type="ECO:0000259" key="2">
    <source>
        <dbReference type="PROSITE" id="PS50842"/>
    </source>
</evidence>
<evidence type="ECO:0000313" key="4">
    <source>
        <dbReference type="EMBL" id="CAI9095611.1"/>
    </source>
</evidence>
<dbReference type="Pfam" id="PF01357">
    <property type="entry name" value="Expansin_C"/>
    <property type="match status" value="1"/>
</dbReference>